<evidence type="ECO:0000313" key="3">
    <source>
        <dbReference type="Proteomes" id="UP001642540"/>
    </source>
</evidence>
<dbReference type="EMBL" id="CAXLJM020000012">
    <property type="protein sequence ID" value="CAL8077059.1"/>
    <property type="molecule type" value="Genomic_DNA"/>
</dbReference>
<dbReference type="Proteomes" id="UP001642540">
    <property type="component" value="Unassembled WGS sequence"/>
</dbReference>
<protein>
    <submittedName>
        <fullName evidence="2">Uncharacterized protein</fullName>
    </submittedName>
</protein>
<accession>A0ABP1PWR6</accession>
<evidence type="ECO:0000256" key="1">
    <source>
        <dbReference type="SAM" id="MobiDB-lite"/>
    </source>
</evidence>
<feature type="compositionally biased region" description="Polar residues" evidence="1">
    <location>
        <begin position="105"/>
        <end position="122"/>
    </location>
</feature>
<feature type="region of interest" description="Disordered" evidence="1">
    <location>
        <begin position="73"/>
        <end position="122"/>
    </location>
</feature>
<reference evidence="2 3" key="1">
    <citation type="submission" date="2024-08" db="EMBL/GenBank/DDBJ databases">
        <authorList>
            <person name="Cucini C."/>
            <person name="Frati F."/>
        </authorList>
    </citation>
    <scope>NUCLEOTIDE SEQUENCE [LARGE SCALE GENOMIC DNA]</scope>
</reference>
<organism evidence="2 3">
    <name type="scientific">Orchesella dallaii</name>
    <dbReference type="NCBI Taxonomy" id="48710"/>
    <lineage>
        <taxon>Eukaryota</taxon>
        <taxon>Metazoa</taxon>
        <taxon>Ecdysozoa</taxon>
        <taxon>Arthropoda</taxon>
        <taxon>Hexapoda</taxon>
        <taxon>Collembola</taxon>
        <taxon>Entomobryomorpha</taxon>
        <taxon>Entomobryoidea</taxon>
        <taxon>Orchesellidae</taxon>
        <taxon>Orchesellinae</taxon>
        <taxon>Orchesella</taxon>
    </lineage>
</organism>
<name>A0ABP1PWR6_9HEXA</name>
<comment type="caution">
    <text evidence="2">The sequence shown here is derived from an EMBL/GenBank/DDBJ whole genome shotgun (WGS) entry which is preliminary data.</text>
</comment>
<keyword evidence="3" id="KW-1185">Reference proteome</keyword>
<sequence length="320" mass="34108">MGLSLKRGVLLETTDDSAGGLVQGTLAHGADATSAESAVSLPKLTSDSLNSNDVDSIFAAKKNIPHVDSVTGIASAESGHNPNNTSDSNVNGTTKDVGISRHSLSKSPTAKPSQTNQTSALIPTSNVSGIAERSMASPAADLPLNIRTPNVTQDIQSTNVTNIPAAVPIENETDNASVPSRKTAWPKAKHERHNTDNKTHHHQHNINHSSKLAHISHNTKSPVGKALYKQLNLWYKAAKALNGSKCSRLDDLVARSNVTVAEVYKVYSELKDTEATIESETKSLDSANECLKGLVAELKIALEVYKQKNNLASDKNVMLV</sequence>
<proteinExistence type="predicted"/>
<feature type="compositionally biased region" description="Polar residues" evidence="1">
    <location>
        <begin position="78"/>
        <end position="94"/>
    </location>
</feature>
<gene>
    <name evidence="2" type="ORF">ODALV1_LOCUS3683</name>
</gene>
<evidence type="ECO:0000313" key="2">
    <source>
        <dbReference type="EMBL" id="CAL8077059.1"/>
    </source>
</evidence>